<dbReference type="Gene3D" id="3.20.20.140">
    <property type="entry name" value="Metal-dependent hydrolases"/>
    <property type="match status" value="1"/>
</dbReference>
<feature type="binding site" evidence="5">
    <location>
        <position position="305"/>
    </location>
    <ligand>
        <name>Zn(2+)</name>
        <dbReference type="ChEBI" id="CHEBI:29105"/>
    </ligand>
</feature>
<feature type="binding site" evidence="5">
    <location>
        <position position="68"/>
    </location>
    <ligand>
        <name>Zn(2+)</name>
        <dbReference type="ChEBI" id="CHEBI:29105"/>
    </ligand>
</feature>
<evidence type="ECO:0000256" key="5">
    <source>
        <dbReference type="HAMAP-Rule" id="MF_01281"/>
    </source>
</evidence>
<dbReference type="CDD" id="cd01298">
    <property type="entry name" value="ATZ_TRZ_like"/>
    <property type="match status" value="1"/>
</dbReference>
<dbReference type="Pfam" id="PF01979">
    <property type="entry name" value="Amidohydro_1"/>
    <property type="match status" value="1"/>
</dbReference>
<dbReference type="EMBL" id="VYXP01000004">
    <property type="protein sequence ID" value="KAA9131874.1"/>
    <property type="molecule type" value="Genomic_DNA"/>
</dbReference>
<dbReference type="InterPro" id="IPR023512">
    <property type="entry name" value="Deaminase_MtaD/DadD"/>
</dbReference>
<dbReference type="PANTHER" id="PTHR43794:SF11">
    <property type="entry name" value="AMIDOHYDROLASE-RELATED DOMAIN-CONTAINING PROTEIN"/>
    <property type="match status" value="1"/>
</dbReference>
<dbReference type="HAMAP" id="MF_01281">
    <property type="entry name" value="MTA_SAH_deamin"/>
    <property type="match status" value="1"/>
</dbReference>
<protein>
    <recommendedName>
        <fullName evidence="5">5-methylthioadenosine/S-adenosylhomocysteine deaminase</fullName>
        <shortName evidence="5">MTA/SAH deaminase</shortName>
        <ecNumber evidence="5">3.5.4.28</ecNumber>
        <ecNumber evidence="5">3.5.4.31</ecNumber>
    </recommendedName>
</protein>
<evidence type="ECO:0000256" key="2">
    <source>
        <dbReference type="ARBA" id="ARBA00022723"/>
    </source>
</evidence>
<comment type="catalytic activity">
    <reaction evidence="5">
        <text>S-adenosyl-L-homocysteine + H2O + H(+) = S-inosyl-L-homocysteine + NH4(+)</text>
        <dbReference type="Rhea" id="RHEA:20716"/>
        <dbReference type="ChEBI" id="CHEBI:15377"/>
        <dbReference type="ChEBI" id="CHEBI:15378"/>
        <dbReference type="ChEBI" id="CHEBI:28938"/>
        <dbReference type="ChEBI" id="CHEBI:57856"/>
        <dbReference type="ChEBI" id="CHEBI:57985"/>
        <dbReference type="EC" id="3.5.4.28"/>
    </reaction>
</comment>
<feature type="binding site" evidence="5">
    <location>
        <position position="305"/>
    </location>
    <ligand>
        <name>substrate</name>
    </ligand>
</feature>
<evidence type="ECO:0000256" key="4">
    <source>
        <dbReference type="ARBA" id="ARBA00022833"/>
    </source>
</evidence>
<feature type="binding site" evidence="5">
    <location>
        <position position="217"/>
    </location>
    <ligand>
        <name>Zn(2+)</name>
        <dbReference type="ChEBI" id="CHEBI:29105"/>
    </ligand>
</feature>
<evidence type="ECO:0000259" key="6">
    <source>
        <dbReference type="Pfam" id="PF01979"/>
    </source>
</evidence>
<evidence type="ECO:0000313" key="8">
    <source>
        <dbReference type="Proteomes" id="UP000325372"/>
    </source>
</evidence>
<feature type="binding site" evidence="5">
    <location>
        <position position="190"/>
    </location>
    <ligand>
        <name>substrate</name>
    </ligand>
</feature>
<evidence type="ECO:0000256" key="3">
    <source>
        <dbReference type="ARBA" id="ARBA00022801"/>
    </source>
</evidence>
<sequence>MSASMLLLPRYLLPVRPARELQVGMAVRVVDGNIDAVLPRAEALARFPEDRRVELDRHVLMPGLVNMHTHSPMALLRGYADDLALDTWLQDHIWPAEGRWVSEAFVRDGTRLAMAEMIRGGTTCFNEMYFFPREIARVAAEAGVRAVIGNPVIDVPTPWASGIDQCLALAESLSDMVEAEPLLDMTLAPHAPYTVDDAGLSRVAELSATRGWRVNMHVLEAGWEVARSQEMHGEDTLSRMDRLGLLSPDFVAVHMVHLTAADIELVAERGVHVVHCPESNLKLASGISPVAQLLAAGVNVAVGTDGAASNNDLDLLGELRTAALLAKGSSGDPAALDAWAAIEMATLSGARALGLGDRLGSIEPGKAADLAAMDLSAPETQPEHHVQSQVVYAANSRQFSHVWVAGKALMEEGELTTLDVDRVVARAAEWDERLAVRAA</sequence>
<dbReference type="EC" id="3.5.4.28" evidence="5"/>
<dbReference type="AlphaFoldDB" id="A0A5N0TBS8"/>
<comment type="similarity">
    <text evidence="5">Belongs to the metallo-dependent hydrolases superfamily. MTA/SAH deaminase family.</text>
</comment>
<keyword evidence="8" id="KW-1185">Reference proteome</keyword>
<comment type="function">
    <text evidence="5">Catalyzes the deamination of 5-methylthioadenosine and S-adenosyl-L-homocysteine into 5-methylthioinosine and S-inosyl-L-homocysteine, respectively. Is also able to deaminate adenosine.</text>
</comment>
<keyword evidence="3 5" id="KW-0378">Hydrolase</keyword>
<name>A0A5N0TBS8_9GAMM</name>
<dbReference type="Proteomes" id="UP000325372">
    <property type="component" value="Unassembled WGS sequence"/>
</dbReference>
<dbReference type="RefSeq" id="WP_150863664.1">
    <property type="nucleotide sequence ID" value="NZ_VYXP01000004.1"/>
</dbReference>
<dbReference type="GO" id="GO:0090614">
    <property type="term" value="F:5'-methylthioadenosine deaminase activity"/>
    <property type="evidence" value="ECO:0007669"/>
    <property type="project" value="UniProtKB-UniRule"/>
</dbReference>
<accession>A0A5N0TBS8</accession>
<gene>
    <name evidence="5" type="primary">mtaD</name>
    <name evidence="7" type="ORF">F3N42_06765</name>
</gene>
<dbReference type="SUPFAM" id="SSF51556">
    <property type="entry name" value="Metallo-dependent hydrolases"/>
    <property type="match status" value="1"/>
</dbReference>
<dbReference type="InterPro" id="IPR006680">
    <property type="entry name" value="Amidohydro-rel"/>
</dbReference>
<keyword evidence="4 5" id="KW-0862">Zinc</keyword>
<feature type="domain" description="Amidohydrolase-related" evidence="6">
    <location>
        <begin position="59"/>
        <end position="408"/>
    </location>
</feature>
<dbReference type="GO" id="GO:0050270">
    <property type="term" value="F:S-adenosylhomocysteine deaminase activity"/>
    <property type="evidence" value="ECO:0007669"/>
    <property type="project" value="UniProtKB-UniRule"/>
</dbReference>
<dbReference type="Gene3D" id="2.30.40.10">
    <property type="entry name" value="Urease, subunit C, domain 1"/>
    <property type="match status" value="1"/>
</dbReference>
<feature type="binding site" evidence="5">
    <location>
        <position position="70"/>
    </location>
    <ligand>
        <name>Zn(2+)</name>
        <dbReference type="ChEBI" id="CHEBI:29105"/>
    </ligand>
</feature>
<organism evidence="7 8">
    <name type="scientific">Marinihelvus fidelis</name>
    <dbReference type="NCBI Taxonomy" id="2613842"/>
    <lineage>
        <taxon>Bacteria</taxon>
        <taxon>Pseudomonadati</taxon>
        <taxon>Pseudomonadota</taxon>
        <taxon>Gammaproteobacteria</taxon>
        <taxon>Chromatiales</taxon>
        <taxon>Wenzhouxiangellaceae</taxon>
        <taxon>Marinihelvus</taxon>
    </lineage>
</organism>
<comment type="caution">
    <text evidence="5">Lacks conserved residue(s) required for the propagation of feature annotation.</text>
</comment>
<keyword evidence="2 5" id="KW-0479">Metal-binding</keyword>
<dbReference type="GO" id="GO:0046872">
    <property type="term" value="F:metal ion binding"/>
    <property type="evidence" value="ECO:0007669"/>
    <property type="project" value="UniProtKB-KW"/>
</dbReference>
<comment type="caution">
    <text evidence="7">The sequence shown here is derived from an EMBL/GenBank/DDBJ whole genome shotgun (WGS) entry which is preliminary data.</text>
</comment>
<feature type="binding site" evidence="5">
    <location>
        <position position="97"/>
    </location>
    <ligand>
        <name>substrate</name>
    </ligand>
</feature>
<reference evidence="7 8" key="1">
    <citation type="submission" date="2019-09" db="EMBL/GenBank/DDBJ databases">
        <title>Wenzhouxiangella sp. Genome sequencing and assembly.</title>
        <authorList>
            <person name="Zhang R."/>
        </authorList>
    </citation>
    <scope>NUCLEOTIDE SEQUENCE [LARGE SCALE GENOMIC DNA]</scope>
    <source>
        <strain evidence="7 8">W260</strain>
    </source>
</reference>
<dbReference type="InterPro" id="IPR050287">
    <property type="entry name" value="MTA/SAH_deaminase"/>
</dbReference>
<comment type="similarity">
    <text evidence="1">Belongs to the metallo-dependent hydrolases superfamily. ATZ/TRZ family.</text>
</comment>
<dbReference type="InterPro" id="IPR032466">
    <property type="entry name" value="Metal_Hydrolase"/>
</dbReference>
<comment type="catalytic activity">
    <reaction evidence="5">
        <text>S-methyl-5'-thioadenosine + H2O + H(+) = S-methyl-5'-thioinosine + NH4(+)</text>
        <dbReference type="Rhea" id="RHEA:25025"/>
        <dbReference type="ChEBI" id="CHEBI:15377"/>
        <dbReference type="ChEBI" id="CHEBI:15378"/>
        <dbReference type="ChEBI" id="CHEBI:17509"/>
        <dbReference type="ChEBI" id="CHEBI:28938"/>
        <dbReference type="ChEBI" id="CHEBI:48595"/>
        <dbReference type="EC" id="3.5.4.31"/>
    </reaction>
</comment>
<dbReference type="NCBIfam" id="NF006549">
    <property type="entry name" value="PRK09045.1"/>
    <property type="match status" value="1"/>
</dbReference>
<evidence type="ECO:0000256" key="1">
    <source>
        <dbReference type="ARBA" id="ARBA00006745"/>
    </source>
</evidence>
<dbReference type="InterPro" id="IPR011059">
    <property type="entry name" value="Metal-dep_hydrolase_composite"/>
</dbReference>
<comment type="cofactor">
    <cofactor evidence="5">
        <name>Zn(2+)</name>
        <dbReference type="ChEBI" id="CHEBI:29105"/>
    </cofactor>
    <text evidence="5">Binds 1 zinc ion per subunit.</text>
</comment>
<evidence type="ECO:0000313" key="7">
    <source>
        <dbReference type="EMBL" id="KAA9131874.1"/>
    </source>
</evidence>
<feature type="binding site" evidence="5">
    <location>
        <position position="220"/>
    </location>
    <ligand>
        <name>substrate</name>
    </ligand>
</feature>
<dbReference type="SUPFAM" id="SSF51338">
    <property type="entry name" value="Composite domain of metallo-dependent hydrolases"/>
    <property type="match status" value="1"/>
</dbReference>
<dbReference type="PANTHER" id="PTHR43794">
    <property type="entry name" value="AMINOHYDROLASE SSNA-RELATED"/>
    <property type="match status" value="1"/>
</dbReference>
<dbReference type="EC" id="3.5.4.31" evidence="5"/>
<proteinExistence type="inferred from homology"/>
<dbReference type="FunFam" id="3.20.20.140:FF:000014">
    <property type="entry name" value="5-methylthioadenosine/S-adenosylhomocysteine deaminase"/>
    <property type="match status" value="1"/>
</dbReference>